<organism evidence="2 3">
    <name type="scientific">Caldinitratiruptor microaerophilus</name>
    <dbReference type="NCBI Taxonomy" id="671077"/>
    <lineage>
        <taxon>Bacteria</taxon>
        <taxon>Bacillati</taxon>
        <taxon>Bacillota</taxon>
        <taxon>Clostridia</taxon>
        <taxon>Eubacteriales</taxon>
        <taxon>Symbiobacteriaceae</taxon>
        <taxon>Caldinitratiruptor</taxon>
    </lineage>
</organism>
<dbReference type="Proteomes" id="UP001163687">
    <property type="component" value="Chromosome"/>
</dbReference>
<evidence type="ECO:0000313" key="2">
    <source>
        <dbReference type="EMBL" id="BDG60391.1"/>
    </source>
</evidence>
<dbReference type="EMBL" id="AP025628">
    <property type="protein sequence ID" value="BDG60391.1"/>
    <property type="molecule type" value="Genomic_DNA"/>
</dbReference>
<name>A0AA35G5Y7_9FIRM</name>
<evidence type="ECO:0000313" key="3">
    <source>
        <dbReference type="Proteomes" id="UP001163687"/>
    </source>
</evidence>
<feature type="region of interest" description="Disordered" evidence="1">
    <location>
        <begin position="77"/>
        <end position="103"/>
    </location>
</feature>
<dbReference type="KEGG" id="cmic:caldi_14810"/>
<protein>
    <submittedName>
        <fullName evidence="2">Uncharacterized protein</fullName>
    </submittedName>
</protein>
<evidence type="ECO:0000256" key="1">
    <source>
        <dbReference type="SAM" id="MobiDB-lite"/>
    </source>
</evidence>
<sequence length="108" mass="11204">MGLGPLACLPNGRGGAFHSVRPFGVILAVPRARGAAQCLALPVTPVFLRPRPNDEPATAAGAPRAVIVACRRPPEQRLAAAETEDAGKPANLTRAGPQDPLTHGCLLW</sequence>
<keyword evidence="3" id="KW-1185">Reference proteome</keyword>
<dbReference type="AlphaFoldDB" id="A0AA35G5Y7"/>
<gene>
    <name evidence="2" type="ORF">caldi_14810</name>
</gene>
<accession>A0AA35G5Y7</accession>
<reference evidence="2" key="1">
    <citation type="submission" date="2022-03" db="EMBL/GenBank/DDBJ databases">
        <title>Complete genome sequence of Caldinitratiruptor microaerophilus.</title>
        <authorList>
            <person name="Mukaiyama R."/>
            <person name="Nishiyama T."/>
            <person name="Ueda K."/>
        </authorList>
    </citation>
    <scope>NUCLEOTIDE SEQUENCE</scope>
    <source>
        <strain evidence="2">JCM 16183</strain>
    </source>
</reference>
<proteinExistence type="predicted"/>